<dbReference type="RefSeq" id="YP_010797112.1">
    <property type="nucleotide sequence ID" value="NC_076129.1"/>
</dbReference>
<dbReference type="Pfam" id="PF04532">
    <property type="entry name" value="DUF587"/>
    <property type="match status" value="1"/>
</dbReference>
<protein>
    <submittedName>
        <fullName evidence="5">B87</fullName>
    </submittedName>
</protein>
<keyword evidence="6" id="KW-1185">Reference proteome</keyword>
<dbReference type="Proteomes" id="UP000103899">
    <property type="component" value="Segment"/>
</dbReference>
<dbReference type="InterPro" id="IPR007618">
    <property type="entry name" value="Herpes_UL87_N"/>
</dbReference>
<dbReference type="InterPro" id="IPR004285">
    <property type="entry name" value="Herpes_UL87_C"/>
</dbReference>
<evidence type="ECO:0000313" key="5">
    <source>
        <dbReference type="EMBL" id="AFK83924.1"/>
    </source>
</evidence>
<evidence type="ECO:0000259" key="4">
    <source>
        <dbReference type="Pfam" id="PF04532"/>
    </source>
</evidence>
<evidence type="ECO:0000259" key="3">
    <source>
        <dbReference type="Pfam" id="PF03043"/>
    </source>
</evidence>
<dbReference type="KEGG" id="vg:80534815"/>
<name>I3VQ80_9BETA</name>
<dbReference type="Pfam" id="PF03043">
    <property type="entry name" value="Herpes_UL87"/>
    <property type="match status" value="1"/>
</dbReference>
<dbReference type="EMBL" id="JQ805139">
    <property type="protein sequence ID" value="AFK83924.1"/>
    <property type="molecule type" value="Genomic_DNA"/>
</dbReference>
<evidence type="ECO:0000313" key="6">
    <source>
        <dbReference type="Proteomes" id="UP000103899"/>
    </source>
</evidence>
<dbReference type="GeneID" id="80534815"/>
<comment type="similarity">
    <text evidence="1">Belongs to the herpesviridae UL87 family.</text>
</comment>
<evidence type="ECO:0000256" key="1">
    <source>
        <dbReference type="ARBA" id="ARBA00007679"/>
    </source>
</evidence>
<evidence type="ECO:0000256" key="2">
    <source>
        <dbReference type="SAM" id="MobiDB-lite"/>
    </source>
</evidence>
<feature type="domain" description="Herpesvirus UL87 N-terminal" evidence="4">
    <location>
        <begin position="8"/>
        <end position="229"/>
    </location>
</feature>
<proteinExistence type="inferred from homology"/>
<feature type="region of interest" description="Disordered" evidence="2">
    <location>
        <begin position="409"/>
        <end position="432"/>
    </location>
</feature>
<reference evidence="5 6" key="1">
    <citation type="journal article" date="2012" name="J. Virol.">
        <title>A Novel Bat Herpesvirus Encodes Homologues of Major Histocompatibility Complex Classes I and II, C-Type Lectin, and a Unique Family of Immune-Related Genes.</title>
        <authorList>
            <person name="Zhang H."/>
            <person name="Todd S."/>
            <person name="Tachedjian M."/>
            <person name="Barr J.A."/>
            <person name="Luo M."/>
            <person name="Yu M."/>
            <person name="Marsh G.A."/>
            <person name="Crameri G."/>
            <person name="Wang L.F."/>
        </authorList>
    </citation>
    <scope>NUCLEOTIDE SEQUENCE [LARGE SCALE GENOMIC DNA]</scope>
    <source>
        <strain evidence="5">B7D8</strain>
    </source>
</reference>
<organism evidence="5 6">
    <name type="scientific">miniopterid betaherpesvirus 1</name>
    <dbReference type="NCBI Taxonomy" id="3070189"/>
    <lineage>
        <taxon>Viruses</taxon>
        <taxon>Duplodnaviria</taxon>
        <taxon>Heunggongvirae</taxon>
        <taxon>Peploviricota</taxon>
        <taxon>Herviviricetes</taxon>
        <taxon>Herpesvirales</taxon>
        <taxon>Orthoherpesviridae</taxon>
        <taxon>Betaherpesvirinae</taxon>
        <taxon>Quwivirus</taxon>
        <taxon>Quwivirus miniopteridbeta1</taxon>
    </lineage>
</organism>
<feature type="domain" description="Herpesvirus UL87 C-terminal" evidence="3">
    <location>
        <begin position="236"/>
        <end position="839"/>
    </location>
</feature>
<accession>I3VQ80</accession>
<sequence length="881" mass="99273">MTSTTYGGESLIVGTSLSQVRNAPVYVNSCNLTREISCEEDARLSQSVVVNEAHVDEIFDVLFSACPPTAVTNADRAKVVLCRLLLGPVAVPCYCDEWDADEYTARCAYECTGPVLYVHRGRCRCLAPVAADGGVEAGISTVSNARQPMRFSLMQGHAATHVYRGLLSLTEWNVGLKNLFCECTVFKSDRYVMAVLPERYCLFLDYYPYMLRHICRFITVPEIDDCTNAMLLHLGAQIAARINVHYKLMFGSADRVARHCTPRSLEANRDMFLLELQKLWLGLSYHNDVTLDFFEKIFQKFNEDKGKVMLMLRLPFKNNPTLTRFCMMRFKKQVLYFRLTVKYGKNRKDVERGSFIYKKNVVTFTERDIIWRNLFTVYYGLCFFDDDGASGVASGATVKPALSIQKPAYPHGASARSNATSNNLSAKDSAGQVLPRSGDVATERYVRIINRLSTVRFRECVAAAAAPDRVNHADGGFDFSGSAIINRYRSMISWCERLENRHDPSGVRIVLGGREFSEMTAVTANRVTINAFNTNRVINLKASLAVEPRSKLGRSPKSMTHSFVMYKHTFKEPACTVSTFVSNDAAYTNSLNVNIRGSYMEFLYALDVYKLYVDIDTFFLPACVCNSNSSLDVHGLEDQTVIRSDRNKVYWTTNFPCMISTTDNVNVGWFKAATAIIPKVSGRALENIMLKEISHICEMRDVYVDYGLHRIFTTMETRNSYQVPFLSKQFLLFLRAALIRLHGPEKVLYIDRILFRVIREGLFDYNKEVVAHTKIKHTCALVGTRLANNVPKVLVRNKKIKLDHLGRNANILTFCRHVDTGRISANRLRILIDILRSLAEISFAKRTKEAILRVLAKLTVAAGSQANATSGVARGFAAKKT</sequence>
<feature type="compositionally biased region" description="Polar residues" evidence="2">
    <location>
        <begin position="415"/>
        <end position="426"/>
    </location>
</feature>